<dbReference type="PANTHER" id="PTHR37459:SF1">
    <property type="entry name" value="CRISPR-ASSOCIATED PROTEIN CAS7_CST2_DEVR"/>
    <property type="match status" value="1"/>
</dbReference>
<dbReference type="EMBL" id="NCQP01000006">
    <property type="protein sequence ID" value="OWJ54413.1"/>
    <property type="molecule type" value="Genomic_DNA"/>
</dbReference>
<keyword evidence="1" id="KW-0051">Antiviral defense</keyword>
<evidence type="ECO:0000313" key="4">
    <source>
        <dbReference type="Proteomes" id="UP000196694"/>
    </source>
</evidence>
<evidence type="ECO:0000313" key="3">
    <source>
        <dbReference type="EMBL" id="OWJ54413.1"/>
    </source>
</evidence>
<dbReference type="PANTHER" id="PTHR37459">
    <property type="match status" value="1"/>
</dbReference>
<dbReference type="InterPro" id="IPR052681">
    <property type="entry name" value="CRISPR-Cas7/Cst2/DevR"/>
</dbReference>
<name>A0A211YN01_9CREN</name>
<gene>
    <name evidence="3" type="ORF">Pdsh_08065</name>
</gene>
<evidence type="ECO:0000256" key="2">
    <source>
        <dbReference type="ARBA" id="ARBA00025626"/>
    </source>
</evidence>
<reference evidence="3 4" key="1">
    <citation type="submission" date="2017-05" db="EMBL/GenBank/DDBJ databases">
        <title>The draft genome of the hyperthermophilic archaeon 'Pyrodictium delaneyi strain Hulk', an iron and nitrate reducer, reveals the capacity for sulfate reduction.</title>
        <authorList>
            <person name="Demey L.M."/>
            <person name="Miller C."/>
            <person name="Manzella M."/>
            <person name="Reguera G."/>
            <person name="Kashefi K."/>
        </authorList>
    </citation>
    <scope>NUCLEOTIDE SEQUENCE [LARGE SCALE GENOMIC DNA]</scope>
    <source>
        <strain evidence="3 4">Hulk</strain>
    </source>
</reference>
<dbReference type="NCBIfam" id="TIGR01875">
    <property type="entry name" value="cas_MJ0381"/>
    <property type="match status" value="1"/>
</dbReference>
<dbReference type="InterPro" id="IPR010154">
    <property type="entry name" value="CRISPR-assoc_Cas7/Cst2/DevR"/>
</dbReference>
<dbReference type="InterPro" id="IPR002764">
    <property type="entry name" value="Cas7/Cst2/DevR_sub_I-a/Apern"/>
</dbReference>
<dbReference type="NCBIfam" id="TIGR02583">
    <property type="entry name" value="DevR_archaea"/>
    <property type="match status" value="1"/>
</dbReference>
<comment type="function">
    <text evidence="2">CRISPR (clustered regularly interspaced short palindromic repeat) is an adaptive immune system that provides protection against mobile genetic elements (viruses, transposable elements and conjugative plasmids). CRISPR clusters contain spacers, sequences complementary to antecedent mobile elements, and target invading nucleic acids. CRISPR clusters are transcribed and processed into CRISPR RNA (crRNA).</text>
</comment>
<dbReference type="GO" id="GO:0051607">
    <property type="term" value="P:defense response to virus"/>
    <property type="evidence" value="ECO:0007669"/>
    <property type="project" value="UniProtKB-KW"/>
</dbReference>
<keyword evidence="4" id="KW-1185">Reference proteome</keyword>
<organism evidence="3 4">
    <name type="scientific">Pyrodictium delaneyi</name>
    <dbReference type="NCBI Taxonomy" id="1273541"/>
    <lineage>
        <taxon>Archaea</taxon>
        <taxon>Thermoproteota</taxon>
        <taxon>Thermoprotei</taxon>
        <taxon>Desulfurococcales</taxon>
        <taxon>Pyrodictiaceae</taxon>
        <taxon>Pyrodictium</taxon>
    </lineage>
</organism>
<proteinExistence type="predicted"/>
<dbReference type="AlphaFoldDB" id="A0A211YN01"/>
<accession>A0A211YN01</accession>
<evidence type="ECO:0000256" key="1">
    <source>
        <dbReference type="ARBA" id="ARBA00023118"/>
    </source>
</evidence>
<dbReference type="Pfam" id="PF01905">
    <property type="entry name" value="DevR"/>
    <property type="match status" value="1"/>
</dbReference>
<dbReference type="Proteomes" id="UP000196694">
    <property type="component" value="Unassembled WGS sequence"/>
</dbReference>
<comment type="caution">
    <text evidence="3">The sequence shown here is derived from an EMBL/GenBank/DDBJ whole genome shotgun (WGS) entry which is preliminary data.</text>
</comment>
<protein>
    <submittedName>
        <fullName evidence="3">Type I-A CRISPR-associated protein Cas7/Csa2</fullName>
    </submittedName>
</protein>
<sequence>MLHSSHSGDNPPRGGGTLLPVFFSLSARLLVNLEALNMAENVGNVVRHRRAPVVLRTDQGFVLRYVPVISGESLAHHYQRLLAEIAKQRNIPVCNACSQGIFLKHSNEEVFRKYDKKEYAVFENAAQVEEYVVKNCVIEDVGGFLVAAKEKKSKAKNAKRTSRFRIGYMIPALDALEAGAAATEAQFHVRYSPEAGQRRDEEETTQQAIYYVEIGSAVYVFNFALDATGVGARSMENEGASGKDPYILPLEERFRRVEAAFDALAAFLGGMAWGAKISRFQPHWKILSLVAAVTEPIPFNVSPGHGRDYLAETVSRACSLAKIVDGFKAAVYYYDAEGLAEAIRCDNVKVEKHKNYLETVEKAKQETLERLS</sequence>